<feature type="domain" description="Protein kinase" evidence="6">
    <location>
        <begin position="20"/>
        <end position="180"/>
    </location>
</feature>
<dbReference type="GO" id="GO:0004674">
    <property type="term" value="F:protein serine/threonine kinase activity"/>
    <property type="evidence" value="ECO:0007669"/>
    <property type="project" value="UniProtKB-KW"/>
</dbReference>
<name>A0A0R3UCD1_MESCO</name>
<dbReference type="WBParaSite" id="MCOS_0000457901-mRNA-1">
    <property type="protein sequence ID" value="MCOS_0000457901-mRNA-1"/>
    <property type="gene ID" value="MCOS_0000457901"/>
</dbReference>
<keyword evidence="1" id="KW-0723">Serine/threonine-protein kinase</keyword>
<keyword evidence="3" id="KW-0547">Nucleotide-binding</keyword>
<dbReference type="Gene3D" id="3.30.200.20">
    <property type="entry name" value="Phosphorylase Kinase, domain 1"/>
    <property type="match status" value="1"/>
</dbReference>
<evidence type="ECO:0000256" key="2">
    <source>
        <dbReference type="ARBA" id="ARBA00022679"/>
    </source>
</evidence>
<keyword evidence="5" id="KW-0067">ATP-binding</keyword>
<dbReference type="GO" id="GO:0005856">
    <property type="term" value="C:cytoskeleton"/>
    <property type="evidence" value="ECO:0007669"/>
    <property type="project" value="TreeGrafter"/>
</dbReference>
<dbReference type="InterPro" id="IPR000719">
    <property type="entry name" value="Prot_kinase_dom"/>
</dbReference>
<dbReference type="InterPro" id="IPR011009">
    <property type="entry name" value="Kinase-like_dom_sf"/>
</dbReference>
<reference evidence="7" key="1">
    <citation type="submission" date="2017-02" db="UniProtKB">
        <authorList>
            <consortium name="WormBaseParasite"/>
        </authorList>
    </citation>
    <scope>IDENTIFICATION</scope>
</reference>
<keyword evidence="2" id="KW-0808">Transferase</keyword>
<dbReference type="Pfam" id="PF00069">
    <property type="entry name" value="Pkinase"/>
    <property type="match status" value="1"/>
</dbReference>
<dbReference type="Gene3D" id="1.10.510.10">
    <property type="entry name" value="Transferase(Phosphotransferase) domain 1"/>
    <property type="match status" value="1"/>
</dbReference>
<evidence type="ECO:0000256" key="5">
    <source>
        <dbReference type="ARBA" id="ARBA00022840"/>
    </source>
</evidence>
<organism evidence="7">
    <name type="scientific">Mesocestoides corti</name>
    <name type="common">Flatworm</name>
    <dbReference type="NCBI Taxonomy" id="53468"/>
    <lineage>
        <taxon>Eukaryota</taxon>
        <taxon>Metazoa</taxon>
        <taxon>Spiralia</taxon>
        <taxon>Lophotrochozoa</taxon>
        <taxon>Platyhelminthes</taxon>
        <taxon>Cestoda</taxon>
        <taxon>Eucestoda</taxon>
        <taxon>Cyclophyllidea</taxon>
        <taxon>Mesocestoididae</taxon>
        <taxon>Mesocestoides</taxon>
    </lineage>
</organism>
<evidence type="ECO:0000256" key="1">
    <source>
        <dbReference type="ARBA" id="ARBA00022527"/>
    </source>
</evidence>
<protein>
    <submittedName>
        <fullName evidence="7">Protein kinase domain-containing protein</fullName>
    </submittedName>
</protein>
<evidence type="ECO:0000256" key="4">
    <source>
        <dbReference type="ARBA" id="ARBA00022777"/>
    </source>
</evidence>
<keyword evidence="4" id="KW-0418">Kinase</keyword>
<accession>A0A0R3UCD1</accession>
<proteinExistence type="predicted"/>
<evidence type="ECO:0000256" key="3">
    <source>
        <dbReference type="ARBA" id="ARBA00022741"/>
    </source>
</evidence>
<dbReference type="GO" id="GO:0005634">
    <property type="term" value="C:nucleus"/>
    <property type="evidence" value="ECO:0007669"/>
    <property type="project" value="TreeGrafter"/>
</dbReference>
<dbReference type="SMART" id="SM00220">
    <property type="entry name" value="S_TKc"/>
    <property type="match status" value="1"/>
</dbReference>
<dbReference type="GO" id="GO:0005737">
    <property type="term" value="C:cytoplasm"/>
    <property type="evidence" value="ECO:0007669"/>
    <property type="project" value="TreeGrafter"/>
</dbReference>
<dbReference type="PANTHER" id="PTHR24058">
    <property type="entry name" value="DUAL SPECIFICITY PROTEIN KINASE"/>
    <property type="match status" value="1"/>
</dbReference>
<dbReference type="AlphaFoldDB" id="A0A0R3UCD1"/>
<sequence length="180" mass="21279">LDDDQGSYIHTPHDYVAYRFEVLKILGKGSFGQVVKAFDQMTNTFVGLKMVRNESRFTKQAAEEIRTSELLRDQDLDNSRNVVHLRKHFTFREHQLNMNPCELIRRNKFQGFPLPSVSKFAHSILICLDKLHRNEIIHCDFKPIKIRLKQQRQSETKPFDFGSSCFERQRNINTCMQSRF</sequence>
<dbReference type="PANTHER" id="PTHR24058:SF51">
    <property type="entry name" value="DUAL SPECIFICITY TYROSINE-PHOSPHORYLATION-REGULATED KINASE 2"/>
    <property type="match status" value="1"/>
</dbReference>
<evidence type="ECO:0000259" key="6">
    <source>
        <dbReference type="PROSITE" id="PS50011"/>
    </source>
</evidence>
<dbReference type="PROSITE" id="PS50011">
    <property type="entry name" value="PROTEIN_KINASE_DOM"/>
    <property type="match status" value="1"/>
</dbReference>
<dbReference type="GO" id="GO:0005524">
    <property type="term" value="F:ATP binding"/>
    <property type="evidence" value="ECO:0007669"/>
    <property type="project" value="UniProtKB-KW"/>
</dbReference>
<dbReference type="InterPro" id="IPR050494">
    <property type="entry name" value="Ser_Thr_dual-spec_kinase"/>
</dbReference>
<evidence type="ECO:0000313" key="7">
    <source>
        <dbReference type="WBParaSite" id="MCOS_0000457901-mRNA-1"/>
    </source>
</evidence>
<dbReference type="SUPFAM" id="SSF56112">
    <property type="entry name" value="Protein kinase-like (PK-like)"/>
    <property type="match status" value="1"/>
</dbReference>